<evidence type="ECO:0000313" key="2">
    <source>
        <dbReference type="EMBL" id="GFA81371.1"/>
    </source>
</evidence>
<evidence type="ECO:0008006" key="3">
    <source>
        <dbReference type="Google" id="ProtNLM"/>
    </source>
</evidence>
<dbReference type="AlphaFoldDB" id="A0A699KA99"/>
<feature type="region of interest" description="Disordered" evidence="1">
    <location>
        <begin position="236"/>
        <end position="277"/>
    </location>
</feature>
<proteinExistence type="predicted"/>
<reference evidence="2" key="1">
    <citation type="journal article" date="2019" name="Sci. Rep.">
        <title>Draft genome of Tanacetum cinerariifolium, the natural source of mosquito coil.</title>
        <authorList>
            <person name="Yamashiro T."/>
            <person name="Shiraishi A."/>
            <person name="Satake H."/>
            <person name="Nakayama K."/>
        </authorList>
    </citation>
    <scope>NUCLEOTIDE SEQUENCE</scope>
</reference>
<feature type="non-terminal residue" evidence="2">
    <location>
        <position position="277"/>
    </location>
</feature>
<feature type="compositionally biased region" description="Basic and acidic residues" evidence="1">
    <location>
        <begin position="267"/>
        <end position="277"/>
    </location>
</feature>
<dbReference type="EMBL" id="BKCJ010492960">
    <property type="protein sequence ID" value="GFA81371.1"/>
    <property type="molecule type" value="Genomic_DNA"/>
</dbReference>
<organism evidence="2">
    <name type="scientific">Tanacetum cinerariifolium</name>
    <name type="common">Dalmatian daisy</name>
    <name type="synonym">Chrysanthemum cinerariifolium</name>
    <dbReference type="NCBI Taxonomy" id="118510"/>
    <lineage>
        <taxon>Eukaryota</taxon>
        <taxon>Viridiplantae</taxon>
        <taxon>Streptophyta</taxon>
        <taxon>Embryophyta</taxon>
        <taxon>Tracheophyta</taxon>
        <taxon>Spermatophyta</taxon>
        <taxon>Magnoliopsida</taxon>
        <taxon>eudicotyledons</taxon>
        <taxon>Gunneridae</taxon>
        <taxon>Pentapetalae</taxon>
        <taxon>asterids</taxon>
        <taxon>campanulids</taxon>
        <taxon>Asterales</taxon>
        <taxon>Asteraceae</taxon>
        <taxon>Asteroideae</taxon>
        <taxon>Anthemideae</taxon>
        <taxon>Anthemidinae</taxon>
        <taxon>Tanacetum</taxon>
    </lineage>
</organism>
<gene>
    <name evidence="2" type="ORF">Tci_653343</name>
</gene>
<accession>A0A699KA99</accession>
<name>A0A699KA99_TANCI</name>
<evidence type="ECO:0000256" key="1">
    <source>
        <dbReference type="SAM" id="MobiDB-lite"/>
    </source>
</evidence>
<feature type="non-terminal residue" evidence="2">
    <location>
        <position position="1"/>
    </location>
</feature>
<feature type="compositionally biased region" description="Basic and acidic residues" evidence="1">
    <location>
        <begin position="236"/>
        <end position="252"/>
    </location>
</feature>
<comment type="caution">
    <text evidence="2">The sequence shown here is derived from an EMBL/GenBank/DDBJ whole genome shotgun (WGS) entry which is preliminary data.</text>
</comment>
<protein>
    <recommendedName>
        <fullName evidence="3">Integrase, catalytic region, zinc finger, CCHC-type, peptidase aspartic, catalytic</fullName>
    </recommendedName>
</protein>
<sequence>TLAKHIIVVGAENHPPMLEKSIQTRLKKYSELTEEQQLQDDCDVQATNIILHGLPPDVYALVNHHELINNMHTIGMTMQQVQVNTKFLNARPLEWSKFVTDVKLARACILPPMIRSLRFPPLNNQLRTSSNPRNQAPIQDGRVTEKAMLAEAQEAGQILDEEQLAFLSDPGMDEAPVAQQTIPQNAAFQTKYLDAYDSDCDDLSLTKAVLMAISSYDQMSSLKLVTDILKKDKIKAKTDKTRHGLEKREKSKSAKSTSTKVKVKNRAKTEEMLHGPT</sequence>